<dbReference type="GO" id="GO:0004414">
    <property type="term" value="F:homoserine O-acetyltransferase activity"/>
    <property type="evidence" value="ECO:0007669"/>
    <property type="project" value="TreeGrafter"/>
</dbReference>
<organism evidence="10 11">
    <name type="scientific">Spongiibacter nanhainus</name>
    <dbReference type="NCBI Taxonomy" id="2794344"/>
    <lineage>
        <taxon>Bacteria</taxon>
        <taxon>Pseudomonadati</taxon>
        <taxon>Pseudomonadota</taxon>
        <taxon>Gammaproteobacteria</taxon>
        <taxon>Cellvibrionales</taxon>
        <taxon>Spongiibacteraceae</taxon>
        <taxon>Spongiibacter</taxon>
    </lineage>
</organism>
<dbReference type="PANTHER" id="PTHR32268">
    <property type="entry name" value="HOMOSERINE O-ACETYLTRANSFERASE"/>
    <property type="match status" value="1"/>
</dbReference>
<dbReference type="InterPro" id="IPR000073">
    <property type="entry name" value="AB_hydrolase_1"/>
</dbReference>
<dbReference type="GO" id="GO:0009086">
    <property type="term" value="P:methionine biosynthetic process"/>
    <property type="evidence" value="ECO:0007669"/>
    <property type="project" value="UniProtKB-UniRule"/>
</dbReference>
<dbReference type="NCBIfam" id="TIGR01392">
    <property type="entry name" value="homoserO_Ac_trn"/>
    <property type="match status" value="1"/>
</dbReference>
<sequence>MSDTQSDKHTTAGSVGIVSPQTVHFDQPLMLSCGRALPEHDIVYETYGTLNADKSNAILICHALSGHHHAAGYHSEDDRKPGWWDNCIGPGKPIDTNHFFVLSINNIGGCHGSTGPASINPETGKPWGPDFPTLRCRDWVESQRLMMLHFGISQWAAIVGGSLGGMQAMRWALEHPDELRHCVVIASAMKLSAQNIAFNEIARAAITSDPDFHGGRFLEHGTLPRQGLSLARMIGHVTYLSDDGMKEKFGRDLKAGSLLMGADDGPVEFQVESYLRYQGETFSTAFDANTYLLMTKALDYYDLAREYGDDPIAAFRHATCSFMVMSFTSDWRFAPPRSREIVDALVAANRPVSYAEIEANHGHDAFLMPIPRYLDVFSAYMQRVKEECHAS</sequence>
<dbReference type="HAMAP" id="MF_00296">
    <property type="entry name" value="MetX_acyltransf"/>
    <property type="match status" value="1"/>
</dbReference>
<evidence type="ECO:0000256" key="8">
    <source>
        <dbReference type="PIRSR" id="PIRSR000443-1"/>
    </source>
</evidence>
<keyword evidence="6 7" id="KW-0012">Acyltransferase</keyword>
<evidence type="ECO:0000256" key="4">
    <source>
        <dbReference type="ARBA" id="ARBA00022679"/>
    </source>
</evidence>
<dbReference type="FunFam" id="1.10.1740.110:FF:000001">
    <property type="entry name" value="Homoserine O-acetyltransferase"/>
    <property type="match status" value="1"/>
</dbReference>
<dbReference type="Gene3D" id="3.40.50.1820">
    <property type="entry name" value="alpha/beta hydrolase"/>
    <property type="match status" value="1"/>
</dbReference>
<evidence type="ECO:0000256" key="3">
    <source>
        <dbReference type="ARBA" id="ARBA00022605"/>
    </source>
</evidence>
<evidence type="ECO:0000259" key="9">
    <source>
        <dbReference type="Pfam" id="PF00561"/>
    </source>
</evidence>
<evidence type="ECO:0000256" key="5">
    <source>
        <dbReference type="ARBA" id="ARBA00023167"/>
    </source>
</evidence>
<dbReference type="InterPro" id="IPR008220">
    <property type="entry name" value="HAT_MetX-like"/>
</dbReference>
<evidence type="ECO:0000313" key="11">
    <source>
        <dbReference type="Proteomes" id="UP000596063"/>
    </source>
</evidence>
<dbReference type="GO" id="GO:0005737">
    <property type="term" value="C:cytoplasm"/>
    <property type="evidence" value="ECO:0007669"/>
    <property type="project" value="UniProtKB-SubCell"/>
</dbReference>
<accession>A0A7T4R170</accession>
<comment type="caution">
    <text evidence="7">Lacks conserved residue(s) required for the propagation of feature annotation.</text>
</comment>
<comment type="pathway">
    <text evidence="7">Amino-acid biosynthesis; L-methionine biosynthesis via de novo pathway; O-succinyl-L-homoserine from L-homoserine: step 1/1.</text>
</comment>
<dbReference type="SUPFAM" id="SSF53474">
    <property type="entry name" value="alpha/beta-Hydrolases"/>
    <property type="match status" value="1"/>
</dbReference>
<feature type="binding site" evidence="7">
    <location>
        <position position="232"/>
    </location>
    <ligand>
        <name>substrate</name>
    </ligand>
</feature>
<evidence type="ECO:0000256" key="6">
    <source>
        <dbReference type="ARBA" id="ARBA00023315"/>
    </source>
</evidence>
<evidence type="ECO:0000256" key="2">
    <source>
        <dbReference type="ARBA" id="ARBA00022490"/>
    </source>
</evidence>
<keyword evidence="4 7" id="KW-0808">Transferase</keyword>
<dbReference type="PANTHER" id="PTHR32268:SF11">
    <property type="entry name" value="HOMOSERINE O-ACETYLTRANSFERASE"/>
    <property type="match status" value="1"/>
</dbReference>
<keyword evidence="11" id="KW-1185">Reference proteome</keyword>
<dbReference type="KEGG" id="snan:I6N98_00635"/>
<feature type="domain" description="AB hydrolase-1" evidence="9">
    <location>
        <begin position="57"/>
        <end position="366"/>
    </location>
</feature>
<dbReference type="PIRSF" id="PIRSF000443">
    <property type="entry name" value="Homoser_Ac_trans"/>
    <property type="match status" value="1"/>
</dbReference>
<dbReference type="Pfam" id="PF00561">
    <property type="entry name" value="Abhydrolase_1"/>
    <property type="match status" value="1"/>
</dbReference>
<feature type="active site" evidence="7 8">
    <location>
        <position position="330"/>
    </location>
</feature>
<keyword evidence="2 7" id="KW-0963">Cytoplasm</keyword>
<comment type="subunit">
    <text evidence="1 7">Homodimer.</text>
</comment>
<evidence type="ECO:0000256" key="7">
    <source>
        <dbReference type="HAMAP-Rule" id="MF_00296"/>
    </source>
</evidence>
<dbReference type="RefSeq" id="WP_198569911.1">
    <property type="nucleotide sequence ID" value="NZ_CP066167.1"/>
</dbReference>
<dbReference type="Gene3D" id="1.10.1740.110">
    <property type="match status" value="1"/>
</dbReference>
<reference evidence="10 11" key="1">
    <citation type="submission" date="2020-12" db="EMBL/GenBank/DDBJ databases">
        <authorList>
            <person name="Shan Y."/>
        </authorList>
    </citation>
    <scope>NUCLEOTIDE SEQUENCE [LARGE SCALE GENOMIC DNA]</scope>
    <source>
        <strain evidence="11">csc3.9</strain>
    </source>
</reference>
<gene>
    <name evidence="7" type="primary">metXS</name>
    <name evidence="10" type="ORF">I6N98_00635</name>
</gene>
<dbReference type="EC" id="2.3.1.46" evidence="7"/>
<comment type="similarity">
    <text evidence="7">Belongs to the AB hydrolase superfamily. MetX family.</text>
</comment>
<feature type="site" description="Important for acyl-CoA specificity" evidence="7">
    <location>
        <position position="332"/>
    </location>
</feature>
<keyword evidence="3 7" id="KW-0028">Amino-acid biosynthesis</keyword>
<keyword evidence="5 7" id="KW-0486">Methionine biosynthesis</keyword>
<proteinExistence type="inferred from homology"/>
<dbReference type="AlphaFoldDB" id="A0A7T4R170"/>
<feature type="binding site" evidence="7">
    <location>
        <position position="364"/>
    </location>
    <ligand>
        <name>substrate</name>
    </ligand>
</feature>
<dbReference type="NCBIfam" id="NF001209">
    <property type="entry name" value="PRK00175.1"/>
    <property type="match status" value="1"/>
</dbReference>
<dbReference type="UniPathway" id="UPA00051">
    <property type="reaction ID" value="UER00075"/>
</dbReference>
<evidence type="ECO:0000313" key="10">
    <source>
        <dbReference type="EMBL" id="QQD18417.1"/>
    </source>
</evidence>
<feature type="active site" description="Nucleophile" evidence="7 8">
    <location>
        <position position="162"/>
    </location>
</feature>
<feature type="active site" evidence="7 8">
    <location>
        <position position="363"/>
    </location>
</feature>
<dbReference type="Proteomes" id="UP000596063">
    <property type="component" value="Chromosome"/>
</dbReference>
<comment type="catalytic activity">
    <reaction evidence="7">
        <text>L-homoserine + succinyl-CoA = O-succinyl-L-homoserine + CoA</text>
        <dbReference type="Rhea" id="RHEA:22008"/>
        <dbReference type="ChEBI" id="CHEBI:57287"/>
        <dbReference type="ChEBI" id="CHEBI:57292"/>
        <dbReference type="ChEBI" id="CHEBI:57476"/>
        <dbReference type="ChEBI" id="CHEBI:57661"/>
        <dbReference type="EC" id="2.3.1.46"/>
    </reaction>
</comment>
<comment type="subcellular location">
    <subcellularLocation>
        <location evidence="7">Cytoplasm</location>
    </subcellularLocation>
</comment>
<dbReference type="EMBL" id="CP066167">
    <property type="protein sequence ID" value="QQD18417.1"/>
    <property type="molecule type" value="Genomic_DNA"/>
</dbReference>
<comment type="function">
    <text evidence="7">Transfers a succinyl group from succinyl-CoA to L-homoserine, forming succinyl-L-homoserine.</text>
</comment>
<dbReference type="InterPro" id="IPR029058">
    <property type="entry name" value="AB_hydrolase_fold"/>
</dbReference>
<protein>
    <recommendedName>
        <fullName evidence="7">Homoserine O-succinyltransferase</fullName>
        <shortName evidence="7">HST</shortName>
        <ecNumber evidence="7">2.3.1.46</ecNumber>
    </recommendedName>
    <alternativeName>
        <fullName evidence="7">Homoserine transsuccinylase</fullName>
        <shortName evidence="7">HTS</shortName>
    </alternativeName>
</protein>
<dbReference type="GO" id="GO:0009092">
    <property type="term" value="P:homoserine metabolic process"/>
    <property type="evidence" value="ECO:0007669"/>
    <property type="project" value="TreeGrafter"/>
</dbReference>
<name>A0A7T4R170_9GAMM</name>
<evidence type="ECO:0000256" key="1">
    <source>
        <dbReference type="ARBA" id="ARBA00011738"/>
    </source>
</evidence>
<dbReference type="GO" id="GO:0008899">
    <property type="term" value="F:homoserine O-succinyltransferase activity"/>
    <property type="evidence" value="ECO:0007669"/>
    <property type="project" value="UniProtKB-UniRule"/>
</dbReference>